<organism evidence="3 4">
    <name type="scientific">Arthrobacter alpinus</name>
    <dbReference type="NCBI Taxonomy" id="656366"/>
    <lineage>
        <taxon>Bacteria</taxon>
        <taxon>Bacillati</taxon>
        <taxon>Actinomycetota</taxon>
        <taxon>Actinomycetes</taxon>
        <taxon>Micrococcales</taxon>
        <taxon>Micrococcaceae</taxon>
        <taxon>Arthrobacter</taxon>
    </lineage>
</organism>
<dbReference type="Proteomes" id="UP000182725">
    <property type="component" value="Unassembled WGS sequence"/>
</dbReference>
<keyword evidence="2" id="KW-0812">Transmembrane</keyword>
<keyword evidence="2" id="KW-1133">Transmembrane helix</keyword>
<evidence type="ECO:0000313" key="3">
    <source>
        <dbReference type="EMBL" id="SEE96343.1"/>
    </source>
</evidence>
<evidence type="ECO:0000256" key="1">
    <source>
        <dbReference type="SAM" id="MobiDB-lite"/>
    </source>
</evidence>
<dbReference type="AlphaFoldDB" id="A0A1H5N473"/>
<feature type="region of interest" description="Disordered" evidence="1">
    <location>
        <begin position="1"/>
        <end position="23"/>
    </location>
</feature>
<feature type="region of interest" description="Disordered" evidence="1">
    <location>
        <begin position="65"/>
        <end position="88"/>
    </location>
</feature>
<keyword evidence="2" id="KW-0472">Membrane</keyword>
<protein>
    <recommendedName>
        <fullName evidence="5">DUF4232 domain-containing protein</fullName>
    </recommendedName>
</protein>
<gene>
    <name evidence="3" type="ORF">SAMN04489740_3365</name>
</gene>
<name>A0A1H5N473_9MICC</name>
<accession>A0A1H5N473</accession>
<evidence type="ECO:0008006" key="5">
    <source>
        <dbReference type="Google" id="ProtNLM"/>
    </source>
</evidence>
<dbReference type="EMBL" id="FNTV01000001">
    <property type="protein sequence ID" value="SEE96343.1"/>
    <property type="molecule type" value="Genomic_DNA"/>
</dbReference>
<proteinExistence type="predicted"/>
<evidence type="ECO:0000313" key="4">
    <source>
        <dbReference type="Proteomes" id="UP000182725"/>
    </source>
</evidence>
<sequence length="219" mass="22522">MPKPARTTPQTSRPTTKSATPRISAKVLRRRRLAAAVLALLVIGGLVAGGIYLVGLLGGDAKNDAGTSPGASSSPAAAKEAAKPGTAPSAVCDEAGIKVVAAVDKTSYGPEEQPVLTLRVTNSGKAPCDINVGTSQMEYQITSGDDIIYNSKNCQLEPTDLVKNLAPGASETANMVWKVKRNAPDCAAVVSSPGRGGATYSLVAILGKWSSEKVTFTLQ</sequence>
<reference evidence="3 4" key="1">
    <citation type="submission" date="2016-10" db="EMBL/GenBank/DDBJ databases">
        <authorList>
            <person name="de Groot N.N."/>
        </authorList>
    </citation>
    <scope>NUCLEOTIDE SEQUENCE [LARGE SCALE GENOMIC DNA]</scope>
    <source>
        <strain evidence="3 4">DSM 22274</strain>
    </source>
</reference>
<feature type="transmembrane region" description="Helical" evidence="2">
    <location>
        <begin position="33"/>
        <end position="54"/>
    </location>
</feature>
<feature type="compositionally biased region" description="Polar residues" evidence="1">
    <location>
        <begin position="7"/>
        <end position="21"/>
    </location>
</feature>
<evidence type="ECO:0000256" key="2">
    <source>
        <dbReference type="SAM" id="Phobius"/>
    </source>
</evidence>